<evidence type="ECO:0000313" key="9">
    <source>
        <dbReference type="Proteomes" id="UP001054889"/>
    </source>
</evidence>
<dbReference type="Gene3D" id="3.50.50.60">
    <property type="entry name" value="FAD/NAD(P)-binding domain"/>
    <property type="match status" value="2"/>
</dbReference>
<sequence>MASICHVRWIPFLPSSLCSRTSSVGKEIARNIIMALRSVRVAIIGAGAAGLAAARELRGEGHVPVVFEQAAGVGGTWIYDDDDADEEEEEEEEEEGHHHHSSMYASLRTNLPREVMGFLDFPFYSSAIINGDPRRFPCHEEVLRYIQEFARRFDLYGLIRFRTKVLLLNHLNKHKQQWIVRCRNEEEEEEYEEEFDAVVVCNGHYAEPRLAHIPGVDSWPGKQIHSHRYRVPDPFLNQVVVIIGAKNSGGDISRDIAGVAKEVHMADRAAPAARKLLPGYHNLWLRSMVERADQDGTVVFRNGGGSVKADVIMHCTGYKYRFPFLLPGNDKDDSAVVTVDDNRVHPLYKHVFPPRLAPTLSFIGLPFKVIPFPLFQLQSNWVAGVLSGRIQLPSEHQMMQDVTDLYSELEAMGWPKRHTHCLKYNQFEYDDWLADQCGYSKVEDWRKHMYDAVSEKKKLCPETYRDEWDDHHLLQQANQDFQKYL</sequence>
<dbReference type="Pfam" id="PF00743">
    <property type="entry name" value="FMO-like"/>
    <property type="match status" value="2"/>
</dbReference>
<accession>A0AAV5DF39</accession>
<dbReference type="PRINTS" id="PR00370">
    <property type="entry name" value="FMOXYGENASE"/>
</dbReference>
<evidence type="ECO:0000256" key="3">
    <source>
        <dbReference type="ARBA" id="ARBA00022827"/>
    </source>
</evidence>
<dbReference type="GO" id="GO:0004499">
    <property type="term" value="F:N,N-dimethylaniline monooxygenase activity"/>
    <property type="evidence" value="ECO:0007669"/>
    <property type="project" value="InterPro"/>
</dbReference>
<dbReference type="InterPro" id="IPR020946">
    <property type="entry name" value="Flavin_mOase-like"/>
</dbReference>
<keyword evidence="3 6" id="KW-0274">FAD</keyword>
<name>A0AAV5DF39_ELECO</name>
<protein>
    <recommendedName>
        <fullName evidence="6">Flavin-containing monooxygenase</fullName>
        <ecNumber evidence="6">1.-.-.-</ecNumber>
    </recommendedName>
</protein>
<dbReference type="GO" id="GO:0050660">
    <property type="term" value="F:flavin adenine dinucleotide binding"/>
    <property type="evidence" value="ECO:0007669"/>
    <property type="project" value="InterPro"/>
</dbReference>
<evidence type="ECO:0000256" key="5">
    <source>
        <dbReference type="ARBA" id="ARBA00023002"/>
    </source>
</evidence>
<evidence type="ECO:0000313" key="8">
    <source>
        <dbReference type="EMBL" id="GJN09384.1"/>
    </source>
</evidence>
<dbReference type="InterPro" id="IPR050346">
    <property type="entry name" value="FMO-like"/>
</dbReference>
<dbReference type="PANTHER" id="PTHR23023">
    <property type="entry name" value="DIMETHYLANILINE MONOOXYGENASE"/>
    <property type="match status" value="1"/>
</dbReference>
<dbReference type="Proteomes" id="UP001054889">
    <property type="component" value="Unassembled WGS sequence"/>
</dbReference>
<evidence type="ECO:0000256" key="7">
    <source>
        <dbReference type="SAM" id="MobiDB-lite"/>
    </source>
</evidence>
<reference evidence="8" key="1">
    <citation type="journal article" date="2018" name="DNA Res.">
        <title>Multiple hybrid de novo genome assembly of finger millet, an orphan allotetraploid crop.</title>
        <authorList>
            <person name="Hatakeyama M."/>
            <person name="Aluri S."/>
            <person name="Balachadran M.T."/>
            <person name="Sivarajan S.R."/>
            <person name="Patrignani A."/>
            <person name="Gruter S."/>
            <person name="Poveda L."/>
            <person name="Shimizu-Inatsugi R."/>
            <person name="Baeten J."/>
            <person name="Francoijs K.J."/>
            <person name="Nataraja K.N."/>
            <person name="Reddy Y.A.N."/>
            <person name="Phadnis S."/>
            <person name="Ravikumar R.L."/>
            <person name="Schlapbach R."/>
            <person name="Sreeman S.M."/>
            <person name="Shimizu K.K."/>
        </authorList>
    </citation>
    <scope>NUCLEOTIDE SEQUENCE</scope>
</reference>
<dbReference type="GO" id="GO:0050661">
    <property type="term" value="F:NADP binding"/>
    <property type="evidence" value="ECO:0007669"/>
    <property type="project" value="InterPro"/>
</dbReference>
<evidence type="ECO:0000256" key="1">
    <source>
        <dbReference type="ARBA" id="ARBA00009183"/>
    </source>
</evidence>
<comment type="cofactor">
    <cofactor evidence="6">
        <name>FAD</name>
        <dbReference type="ChEBI" id="CHEBI:57692"/>
    </cofactor>
</comment>
<dbReference type="InterPro" id="IPR000960">
    <property type="entry name" value="Flavin_mOase"/>
</dbReference>
<evidence type="ECO:0000256" key="6">
    <source>
        <dbReference type="RuleBase" id="RU361177"/>
    </source>
</evidence>
<dbReference type="EMBL" id="BQKI01000015">
    <property type="protein sequence ID" value="GJN09384.1"/>
    <property type="molecule type" value="Genomic_DNA"/>
</dbReference>
<dbReference type="PIRSF" id="PIRSF000332">
    <property type="entry name" value="FMO"/>
    <property type="match status" value="1"/>
</dbReference>
<dbReference type="SUPFAM" id="SSF51905">
    <property type="entry name" value="FAD/NAD(P)-binding domain"/>
    <property type="match status" value="2"/>
</dbReference>
<feature type="compositionally biased region" description="Acidic residues" evidence="7">
    <location>
        <begin position="82"/>
        <end position="94"/>
    </location>
</feature>
<dbReference type="EC" id="1.-.-.-" evidence="6"/>
<keyword evidence="5 6" id="KW-0560">Oxidoreductase</keyword>
<dbReference type="AlphaFoldDB" id="A0AAV5DF39"/>
<evidence type="ECO:0000256" key="4">
    <source>
        <dbReference type="ARBA" id="ARBA00022857"/>
    </source>
</evidence>
<keyword evidence="9" id="KW-1185">Reference proteome</keyword>
<gene>
    <name evidence="8" type="primary">ga27387</name>
    <name evidence="8" type="ORF">PR202_ga27387</name>
</gene>
<comment type="similarity">
    <text evidence="1 6">Belongs to the FMO family.</text>
</comment>
<reference evidence="8" key="2">
    <citation type="submission" date="2021-12" db="EMBL/GenBank/DDBJ databases">
        <title>Resequencing data analysis of finger millet.</title>
        <authorList>
            <person name="Hatakeyama M."/>
            <person name="Aluri S."/>
            <person name="Balachadran M.T."/>
            <person name="Sivarajan S.R."/>
            <person name="Poveda L."/>
            <person name="Shimizu-Inatsugi R."/>
            <person name="Schlapbach R."/>
            <person name="Sreeman S.M."/>
            <person name="Shimizu K.K."/>
        </authorList>
    </citation>
    <scope>NUCLEOTIDE SEQUENCE</scope>
</reference>
<keyword evidence="6" id="KW-0503">Monooxygenase</keyword>
<keyword evidence="4" id="KW-0521">NADP</keyword>
<dbReference type="FunFam" id="3.50.50.60:FF:000099">
    <property type="entry name" value="Flavin-containing monooxygenase"/>
    <property type="match status" value="1"/>
</dbReference>
<feature type="region of interest" description="Disordered" evidence="7">
    <location>
        <begin position="82"/>
        <end position="103"/>
    </location>
</feature>
<evidence type="ECO:0000256" key="2">
    <source>
        <dbReference type="ARBA" id="ARBA00022630"/>
    </source>
</evidence>
<keyword evidence="2 6" id="KW-0285">Flavoprotein</keyword>
<organism evidence="8 9">
    <name type="scientific">Eleusine coracana subsp. coracana</name>
    <dbReference type="NCBI Taxonomy" id="191504"/>
    <lineage>
        <taxon>Eukaryota</taxon>
        <taxon>Viridiplantae</taxon>
        <taxon>Streptophyta</taxon>
        <taxon>Embryophyta</taxon>
        <taxon>Tracheophyta</taxon>
        <taxon>Spermatophyta</taxon>
        <taxon>Magnoliopsida</taxon>
        <taxon>Liliopsida</taxon>
        <taxon>Poales</taxon>
        <taxon>Poaceae</taxon>
        <taxon>PACMAD clade</taxon>
        <taxon>Chloridoideae</taxon>
        <taxon>Cynodonteae</taxon>
        <taxon>Eleusininae</taxon>
        <taxon>Eleusine</taxon>
    </lineage>
</organism>
<comment type="caution">
    <text evidence="8">The sequence shown here is derived from an EMBL/GenBank/DDBJ whole genome shotgun (WGS) entry which is preliminary data.</text>
</comment>
<proteinExistence type="inferred from homology"/>
<dbReference type="InterPro" id="IPR036188">
    <property type="entry name" value="FAD/NAD-bd_sf"/>
</dbReference>